<evidence type="ECO:0000313" key="2">
    <source>
        <dbReference type="Proteomes" id="UP001291623"/>
    </source>
</evidence>
<accession>A0AAE1VMX9</accession>
<evidence type="ECO:0000313" key="1">
    <source>
        <dbReference type="EMBL" id="KAK4369986.1"/>
    </source>
</evidence>
<organism evidence="1 2">
    <name type="scientific">Anisodus tanguticus</name>
    <dbReference type="NCBI Taxonomy" id="243964"/>
    <lineage>
        <taxon>Eukaryota</taxon>
        <taxon>Viridiplantae</taxon>
        <taxon>Streptophyta</taxon>
        <taxon>Embryophyta</taxon>
        <taxon>Tracheophyta</taxon>
        <taxon>Spermatophyta</taxon>
        <taxon>Magnoliopsida</taxon>
        <taxon>eudicotyledons</taxon>
        <taxon>Gunneridae</taxon>
        <taxon>Pentapetalae</taxon>
        <taxon>asterids</taxon>
        <taxon>lamiids</taxon>
        <taxon>Solanales</taxon>
        <taxon>Solanaceae</taxon>
        <taxon>Solanoideae</taxon>
        <taxon>Hyoscyameae</taxon>
        <taxon>Anisodus</taxon>
    </lineage>
</organism>
<reference evidence="1" key="1">
    <citation type="submission" date="2023-12" db="EMBL/GenBank/DDBJ databases">
        <title>Genome assembly of Anisodus tanguticus.</title>
        <authorList>
            <person name="Wang Y.-J."/>
        </authorList>
    </citation>
    <scope>NUCLEOTIDE SEQUENCE</scope>
    <source>
        <strain evidence="1">KB-2021</strain>
        <tissue evidence="1">Leaf</tissue>
    </source>
</reference>
<name>A0AAE1VMX9_9SOLA</name>
<dbReference type="Proteomes" id="UP001291623">
    <property type="component" value="Unassembled WGS sequence"/>
</dbReference>
<gene>
    <name evidence="1" type="ORF">RND71_009461</name>
</gene>
<comment type="caution">
    <text evidence="1">The sequence shown here is derived from an EMBL/GenBank/DDBJ whole genome shotgun (WGS) entry which is preliminary data.</text>
</comment>
<keyword evidence="2" id="KW-1185">Reference proteome</keyword>
<dbReference type="AlphaFoldDB" id="A0AAE1VMX9"/>
<dbReference type="EMBL" id="JAVYJV010000005">
    <property type="protein sequence ID" value="KAK4369986.1"/>
    <property type="molecule type" value="Genomic_DNA"/>
</dbReference>
<protein>
    <submittedName>
        <fullName evidence="1">Uncharacterized protein</fullName>
    </submittedName>
</protein>
<proteinExistence type="predicted"/>
<sequence>MILDYIIYSYEHEDLIVKVKSLTQETVTDVAKLSLLLDKTFKDTLKTLKYVFAALDSVKIKFDALQTTIHEKIEDFKTIVVSTLTQFLKP</sequence>